<dbReference type="Pfam" id="PF00710">
    <property type="entry name" value="Asparaginase"/>
    <property type="match status" value="1"/>
</dbReference>
<feature type="active site" description="O-isoaspartyl threonine intermediate" evidence="5">
    <location>
        <position position="18"/>
    </location>
</feature>
<evidence type="ECO:0000313" key="10">
    <source>
        <dbReference type="EMBL" id="NSL53340.1"/>
    </source>
</evidence>
<evidence type="ECO:0000256" key="7">
    <source>
        <dbReference type="PROSITE-ProRule" id="PRU10099"/>
    </source>
</evidence>
<dbReference type="PRINTS" id="PR00139">
    <property type="entry name" value="ASNGLNASE"/>
</dbReference>
<comment type="similarity">
    <text evidence="1">Belongs to the asparaginase 1 family.</text>
</comment>
<dbReference type="SUPFAM" id="SSF53774">
    <property type="entry name" value="Glutaminase/Asparaginase"/>
    <property type="match status" value="1"/>
</dbReference>
<dbReference type="PROSITE" id="PS00144">
    <property type="entry name" value="ASN_GLN_ASE_1"/>
    <property type="match status" value="1"/>
</dbReference>
<evidence type="ECO:0000259" key="9">
    <source>
        <dbReference type="Pfam" id="PF17763"/>
    </source>
</evidence>
<protein>
    <recommendedName>
        <fullName evidence="3">asparaginase</fullName>
        <ecNumber evidence="3">3.5.1.1</ecNumber>
    </recommendedName>
</protein>
<dbReference type="EMBL" id="JABTTE010000043">
    <property type="protein sequence ID" value="NSL53340.1"/>
    <property type="molecule type" value="Genomic_DNA"/>
</dbReference>
<comment type="caution">
    <text evidence="10">The sequence shown here is derived from an EMBL/GenBank/DDBJ whole genome shotgun (WGS) entry which is preliminary data.</text>
</comment>
<dbReference type="GO" id="GO:0004067">
    <property type="term" value="F:asparaginase activity"/>
    <property type="evidence" value="ECO:0007669"/>
    <property type="project" value="UniProtKB-UniRule"/>
</dbReference>
<evidence type="ECO:0000256" key="4">
    <source>
        <dbReference type="ARBA" id="ARBA00022801"/>
    </source>
</evidence>
<feature type="domain" description="Asparaginase/glutaminase C-terminal" evidence="9">
    <location>
        <begin position="212"/>
        <end position="320"/>
    </location>
</feature>
<dbReference type="PROSITE" id="PS51732">
    <property type="entry name" value="ASN_GLN_ASE_3"/>
    <property type="match status" value="1"/>
</dbReference>
<dbReference type="InterPro" id="IPR040919">
    <property type="entry name" value="Asparaginase_C"/>
</dbReference>
<evidence type="ECO:0000256" key="6">
    <source>
        <dbReference type="PIRSR" id="PIRSR001220-2"/>
    </source>
</evidence>
<dbReference type="InterPro" id="IPR004550">
    <property type="entry name" value="AsnASE_II"/>
</dbReference>
<dbReference type="Gene3D" id="3.40.50.1170">
    <property type="entry name" value="L-asparaginase, N-terminal domain"/>
    <property type="match status" value="1"/>
</dbReference>
<comment type="subunit">
    <text evidence="2">Homotetramer.</text>
</comment>
<dbReference type="InterPro" id="IPR037152">
    <property type="entry name" value="L-asparaginase_N_sf"/>
</dbReference>
<dbReference type="SMART" id="SM00870">
    <property type="entry name" value="Asparaginase"/>
    <property type="match status" value="1"/>
</dbReference>
<proteinExistence type="inferred from homology"/>
<keyword evidence="4" id="KW-0378">Hydrolase</keyword>
<reference evidence="10" key="1">
    <citation type="submission" date="2020-06" db="EMBL/GenBank/DDBJ databases">
        <title>A novel thermopfilic bacterium from Erzurum, Turkey.</title>
        <authorList>
            <person name="Adiguzel A."/>
            <person name="Ay H."/>
            <person name="Baltaci M.O."/>
        </authorList>
    </citation>
    <scope>NUCLEOTIDE SEQUENCE</scope>
    <source>
        <strain evidence="10">P2</strain>
    </source>
</reference>
<keyword evidence="11" id="KW-1185">Reference proteome</keyword>
<evidence type="ECO:0000256" key="3">
    <source>
        <dbReference type="ARBA" id="ARBA00012920"/>
    </source>
</evidence>
<dbReference type="CDD" id="cd08964">
    <property type="entry name" value="L-asparaginase_II"/>
    <property type="match status" value="1"/>
</dbReference>
<dbReference type="GO" id="GO:0006528">
    <property type="term" value="P:asparagine metabolic process"/>
    <property type="evidence" value="ECO:0007669"/>
    <property type="project" value="InterPro"/>
</dbReference>
<organism evidence="10 11">
    <name type="scientific">Calidifontibacillus erzurumensis</name>
    <dbReference type="NCBI Taxonomy" id="2741433"/>
    <lineage>
        <taxon>Bacteria</taxon>
        <taxon>Bacillati</taxon>
        <taxon>Bacillota</taxon>
        <taxon>Bacilli</taxon>
        <taxon>Bacillales</taxon>
        <taxon>Bacillaceae</taxon>
        <taxon>Calidifontibacillus/Schinkia group</taxon>
        <taxon>Calidifontibacillus</taxon>
    </lineage>
</organism>
<dbReference type="SFLD" id="SFLDS00057">
    <property type="entry name" value="Glutaminase/Asparaginase"/>
    <property type="match status" value="1"/>
</dbReference>
<dbReference type="InterPro" id="IPR027473">
    <property type="entry name" value="L-asparaginase_C"/>
</dbReference>
<evidence type="ECO:0000256" key="2">
    <source>
        <dbReference type="ARBA" id="ARBA00011881"/>
    </source>
</evidence>
<dbReference type="PIRSF" id="PIRSF001220">
    <property type="entry name" value="L-ASNase_gatD"/>
    <property type="match status" value="1"/>
</dbReference>
<accession>A0A8J8GG77</accession>
<evidence type="ECO:0000256" key="5">
    <source>
        <dbReference type="PIRSR" id="PIRSR001220-1"/>
    </source>
</evidence>
<evidence type="ECO:0000259" key="8">
    <source>
        <dbReference type="Pfam" id="PF00710"/>
    </source>
</evidence>
<dbReference type="PIRSF" id="PIRSF500176">
    <property type="entry name" value="L_ASNase"/>
    <property type="match status" value="1"/>
</dbReference>
<dbReference type="PANTHER" id="PTHR11707">
    <property type="entry name" value="L-ASPARAGINASE"/>
    <property type="match status" value="1"/>
</dbReference>
<dbReference type="EC" id="3.5.1.1" evidence="3"/>
<dbReference type="InterPro" id="IPR006034">
    <property type="entry name" value="Asparaginase/glutaminase-like"/>
</dbReference>
<dbReference type="FunFam" id="3.40.50.1170:FF:000001">
    <property type="entry name" value="L-asparaginase 2"/>
    <property type="match status" value="1"/>
</dbReference>
<dbReference type="Pfam" id="PF17763">
    <property type="entry name" value="Asparaginase_C"/>
    <property type="match status" value="1"/>
</dbReference>
<feature type="active site" evidence="7">
    <location>
        <position position="18"/>
    </location>
</feature>
<dbReference type="Gene3D" id="3.40.50.40">
    <property type="match status" value="1"/>
</dbReference>
<dbReference type="PANTHER" id="PTHR11707:SF28">
    <property type="entry name" value="60 KDA LYSOPHOSPHOLIPASE"/>
    <property type="match status" value="1"/>
</dbReference>
<evidence type="ECO:0000313" key="11">
    <source>
        <dbReference type="Proteomes" id="UP000625804"/>
    </source>
</evidence>
<dbReference type="InterPro" id="IPR020827">
    <property type="entry name" value="Asparaginase/glutaminase_AS1"/>
</dbReference>
<sequence>MVKKIVKKKIALITTGGTIASKEVSKGLLRSGVLTGEELASLCQLPEDIEVKIVDVMQKPSMHIDFEKMKEIRDAILKELQDSTICGIVVTHGTDSLEETAYFLDITINDSRPIVVTGSQRSPHDIGTDVYSNLRNSIYVAVDPNLHHTGVVVVFNERIYSAKYVKKVHASNVQGFESFGYGYLGIIDNDVVSIYQKPIVKDYYIMKRNIPRVDIIKCYTGADGVFIEAAIHAGAKGIVLEGVGRGQVSPLMMSAIKRAIASGIVVVVTTSAEEGKVHPSYSYTGSAHDLQQNGVILGEDYDSKKARIKLAVLLSSVDSVDQSYFK</sequence>
<feature type="binding site" evidence="6">
    <location>
        <position position="61"/>
    </location>
    <ligand>
        <name>substrate</name>
    </ligand>
</feature>
<dbReference type="InterPro" id="IPR036152">
    <property type="entry name" value="Asp/glu_Ase-like_sf"/>
</dbReference>
<feature type="domain" description="L-asparaginase N-terminal" evidence="8">
    <location>
        <begin position="9"/>
        <end position="199"/>
    </location>
</feature>
<dbReference type="AlphaFoldDB" id="A0A8J8GG77"/>
<name>A0A8J8GG77_9BACI</name>
<dbReference type="Proteomes" id="UP000625804">
    <property type="component" value="Unassembled WGS sequence"/>
</dbReference>
<gene>
    <name evidence="10" type="ORF">HR057_16530</name>
</gene>
<evidence type="ECO:0000256" key="1">
    <source>
        <dbReference type="ARBA" id="ARBA00010518"/>
    </source>
</evidence>
<feature type="binding site" evidence="6">
    <location>
        <begin position="94"/>
        <end position="95"/>
    </location>
    <ligand>
        <name>substrate</name>
    </ligand>
</feature>
<dbReference type="InterPro" id="IPR027474">
    <property type="entry name" value="L-asparaginase_N"/>
</dbReference>